<dbReference type="AlphaFoldDB" id="A0A1F5IAR5"/>
<reference evidence="2 3" key="1">
    <citation type="journal article" date="2016" name="Nat. Commun.">
        <title>Thousands of microbial genomes shed light on interconnected biogeochemical processes in an aquifer system.</title>
        <authorList>
            <person name="Anantharaman K."/>
            <person name="Brown C.T."/>
            <person name="Hug L.A."/>
            <person name="Sharon I."/>
            <person name="Castelle C.J."/>
            <person name="Probst A.J."/>
            <person name="Thomas B.C."/>
            <person name="Singh A."/>
            <person name="Wilkins M.J."/>
            <person name="Karaoz U."/>
            <person name="Brodie E.L."/>
            <person name="Williams K.H."/>
            <person name="Hubbard S.S."/>
            <person name="Banfield J.F."/>
        </authorList>
    </citation>
    <scope>NUCLEOTIDE SEQUENCE [LARGE SCALE GENOMIC DNA]</scope>
</reference>
<name>A0A1F5IAR5_9BACT</name>
<protein>
    <recommendedName>
        <fullName evidence="1">Glycosyltransferase 2-like domain-containing protein</fullName>
    </recommendedName>
</protein>
<dbReference type="PANTHER" id="PTHR10859">
    <property type="entry name" value="GLYCOSYL TRANSFERASE"/>
    <property type="match status" value="1"/>
</dbReference>
<comment type="caution">
    <text evidence="2">The sequence shown here is derived from an EMBL/GenBank/DDBJ whole genome shotgun (WGS) entry which is preliminary data.</text>
</comment>
<dbReference type="Gene3D" id="3.90.550.10">
    <property type="entry name" value="Spore Coat Polysaccharide Biosynthesis Protein SpsA, Chain A"/>
    <property type="match status" value="1"/>
</dbReference>
<dbReference type="Proteomes" id="UP000177300">
    <property type="component" value="Unassembled WGS sequence"/>
</dbReference>
<dbReference type="SUPFAM" id="SSF53448">
    <property type="entry name" value="Nucleotide-diphospho-sugar transferases"/>
    <property type="match status" value="1"/>
</dbReference>
<dbReference type="EMBL" id="MFBY01000032">
    <property type="protein sequence ID" value="OGE13431.1"/>
    <property type="molecule type" value="Genomic_DNA"/>
</dbReference>
<evidence type="ECO:0000259" key="1">
    <source>
        <dbReference type="Pfam" id="PF00535"/>
    </source>
</evidence>
<evidence type="ECO:0000313" key="3">
    <source>
        <dbReference type="Proteomes" id="UP000177300"/>
    </source>
</evidence>
<dbReference type="Pfam" id="PF00535">
    <property type="entry name" value="Glycos_transf_2"/>
    <property type="match status" value="1"/>
</dbReference>
<dbReference type="PANTHER" id="PTHR10859:SF105">
    <property type="entry name" value="DOLICHYL-PHOSPHATE BETA-D-MANNOSYLTRANSFERASE"/>
    <property type="match status" value="1"/>
</dbReference>
<dbReference type="GO" id="GO:0006487">
    <property type="term" value="P:protein N-linked glycosylation"/>
    <property type="evidence" value="ECO:0007669"/>
    <property type="project" value="TreeGrafter"/>
</dbReference>
<proteinExistence type="predicted"/>
<dbReference type="CDD" id="cd04179">
    <property type="entry name" value="DPM_DPG-synthase_like"/>
    <property type="match status" value="1"/>
</dbReference>
<dbReference type="InterPro" id="IPR029044">
    <property type="entry name" value="Nucleotide-diphossugar_trans"/>
</dbReference>
<gene>
    <name evidence="2" type="ORF">A3G14_05280</name>
</gene>
<dbReference type="InterPro" id="IPR001173">
    <property type="entry name" value="Glyco_trans_2-like"/>
</dbReference>
<sequence length="248" mass="28691">MPKLYISLIIPCYNEGSTFEKSVEKIIKELRKLGRNWEIIFVEDKGQDKTKKSVEKFIKSIPNARAVFHRKNEGRGKSVADGIKIAKGEICGYLDVDLEVSEKYISLFIKEVEGGADLAVGKRFYEGGFNNLTRFVFSKAYALALKSILKLPIDDTEAGYKFFNRKKILPILPKIKSNHWFWDTEICAQAYWNGLKISQVPVLFKRRLDKKTTVRLVPDTIDYIKNLIRLKSKLKNQNAKIQFKMQKF</sequence>
<feature type="domain" description="Glycosyltransferase 2-like" evidence="1">
    <location>
        <begin position="7"/>
        <end position="166"/>
    </location>
</feature>
<organism evidence="2 3">
    <name type="scientific">Candidatus Curtissbacteria bacterium RIFCSPLOWO2_12_FULL_38_9</name>
    <dbReference type="NCBI Taxonomy" id="1797735"/>
    <lineage>
        <taxon>Bacteria</taxon>
        <taxon>Candidatus Curtissiibacteriota</taxon>
    </lineage>
</organism>
<evidence type="ECO:0000313" key="2">
    <source>
        <dbReference type="EMBL" id="OGE13431.1"/>
    </source>
</evidence>
<accession>A0A1F5IAR5</accession>